<dbReference type="InterPro" id="IPR037208">
    <property type="entry name" value="Spo0E-like_sf"/>
</dbReference>
<proteinExistence type="predicted"/>
<dbReference type="InterPro" id="IPR036638">
    <property type="entry name" value="HLH_DNA-bd_sf"/>
</dbReference>
<dbReference type="Proteomes" id="UP001232245">
    <property type="component" value="Unassembled WGS sequence"/>
</dbReference>
<dbReference type="InterPro" id="IPR053028">
    <property type="entry name" value="Spo0E-like_phosphatase"/>
</dbReference>
<dbReference type="RefSeq" id="WP_095300841.1">
    <property type="nucleotide sequence ID" value="NZ_CADEPK010000107.1"/>
</dbReference>
<gene>
    <name evidence="1" type="ORF">J2S02_000532</name>
</gene>
<dbReference type="EMBL" id="JAUSTZ010000001">
    <property type="protein sequence ID" value="MDQ0224210.1"/>
    <property type="molecule type" value="Genomic_DNA"/>
</dbReference>
<name>A0ABT9YYQ5_9BACI</name>
<dbReference type="SUPFAM" id="SSF140500">
    <property type="entry name" value="BAS1536-like"/>
    <property type="match status" value="1"/>
</dbReference>
<dbReference type="PANTHER" id="PTHR41263">
    <property type="entry name" value="ASPARTYL-PHOSPHATE PHOSPHATASE YISI"/>
    <property type="match status" value="1"/>
</dbReference>
<sequence length="61" mass="6993">MFTNSIELKRKSLLKTALQYGINSSETITCSQELDILLLNEIKLRNSKITSNQVNTSYKKE</sequence>
<evidence type="ECO:0000313" key="1">
    <source>
        <dbReference type="EMBL" id="MDQ0224210.1"/>
    </source>
</evidence>
<reference evidence="1 2" key="1">
    <citation type="submission" date="2023-07" db="EMBL/GenBank/DDBJ databases">
        <title>Genomic Encyclopedia of Type Strains, Phase IV (KMG-IV): sequencing the most valuable type-strain genomes for metagenomic binning, comparative biology and taxonomic classification.</title>
        <authorList>
            <person name="Goeker M."/>
        </authorList>
    </citation>
    <scope>NUCLEOTIDE SEQUENCE [LARGE SCALE GENOMIC DNA]</scope>
    <source>
        <strain evidence="1 2">DSM 17723</strain>
    </source>
</reference>
<keyword evidence="2" id="KW-1185">Reference proteome</keyword>
<comment type="caution">
    <text evidence="1">The sequence shown here is derived from an EMBL/GenBank/DDBJ whole genome shotgun (WGS) entry which is preliminary data.</text>
</comment>
<dbReference type="Pfam" id="PF09388">
    <property type="entry name" value="SpoOE-like"/>
    <property type="match status" value="1"/>
</dbReference>
<evidence type="ECO:0008006" key="3">
    <source>
        <dbReference type="Google" id="ProtNLM"/>
    </source>
</evidence>
<evidence type="ECO:0000313" key="2">
    <source>
        <dbReference type="Proteomes" id="UP001232245"/>
    </source>
</evidence>
<organism evidence="1 2">
    <name type="scientific">Metabacillus niabensis</name>
    <dbReference type="NCBI Taxonomy" id="324854"/>
    <lineage>
        <taxon>Bacteria</taxon>
        <taxon>Bacillati</taxon>
        <taxon>Bacillota</taxon>
        <taxon>Bacilli</taxon>
        <taxon>Bacillales</taxon>
        <taxon>Bacillaceae</taxon>
        <taxon>Metabacillus</taxon>
    </lineage>
</organism>
<dbReference type="Gene3D" id="4.10.280.10">
    <property type="entry name" value="Helix-loop-helix DNA-binding domain"/>
    <property type="match status" value="1"/>
</dbReference>
<protein>
    <recommendedName>
        <fullName evidence="3">Aspartyl-phosphate phosphatase Spo0E family protein</fullName>
    </recommendedName>
</protein>
<accession>A0ABT9YYQ5</accession>
<dbReference type="PANTHER" id="PTHR41263:SF1">
    <property type="entry name" value="ASPARTYL-PHOSPHATE PHOSPHATASE YISI"/>
    <property type="match status" value="1"/>
</dbReference>
<dbReference type="InterPro" id="IPR018540">
    <property type="entry name" value="Spo0E-like"/>
</dbReference>